<dbReference type="Pfam" id="PF13673">
    <property type="entry name" value="Acetyltransf_10"/>
    <property type="match status" value="1"/>
</dbReference>
<dbReference type="InterPro" id="IPR016181">
    <property type="entry name" value="Acyl_CoA_acyltransferase"/>
</dbReference>
<proteinExistence type="predicted"/>
<dbReference type="Gene3D" id="3.40.630.30">
    <property type="match status" value="1"/>
</dbReference>
<feature type="domain" description="N-acetyltransferase" evidence="1">
    <location>
        <begin position="6"/>
        <end position="143"/>
    </location>
</feature>
<dbReference type="CDD" id="cd04301">
    <property type="entry name" value="NAT_SF"/>
    <property type="match status" value="1"/>
</dbReference>
<dbReference type="InterPro" id="IPR039143">
    <property type="entry name" value="GNPNAT1-like"/>
</dbReference>
<dbReference type="EMBL" id="CP075587">
    <property type="protein sequence ID" value="QYF48922.1"/>
    <property type="molecule type" value="Genomic_DNA"/>
</dbReference>
<dbReference type="InterPro" id="IPR000182">
    <property type="entry name" value="GNAT_dom"/>
</dbReference>
<evidence type="ECO:0000313" key="3">
    <source>
        <dbReference type="Proteomes" id="UP000826014"/>
    </source>
</evidence>
<dbReference type="RefSeq" id="WP_215217017.1">
    <property type="nucleotide sequence ID" value="NZ_CP075587.1"/>
</dbReference>
<evidence type="ECO:0000259" key="1">
    <source>
        <dbReference type="PROSITE" id="PS51186"/>
    </source>
</evidence>
<name>A0ABX8V348_9BACT</name>
<organism evidence="2 3">
    <name type="scientific">Candidatus Rhabdochlamydia oedothoracis</name>
    <dbReference type="NCBI Taxonomy" id="2720720"/>
    <lineage>
        <taxon>Bacteria</taxon>
        <taxon>Pseudomonadati</taxon>
        <taxon>Chlamydiota</taxon>
        <taxon>Chlamydiia</taxon>
        <taxon>Parachlamydiales</taxon>
        <taxon>Candidatus Rhabdochlamydiaceae</taxon>
        <taxon>Candidatus Rhabdochlamydia</taxon>
    </lineage>
</organism>
<reference evidence="2 3" key="1">
    <citation type="journal article" date="2022" name="bioRxiv">
        <title>Ecology and evolution of chlamydial symbionts of arthropods.</title>
        <authorList>
            <person name="Halter T."/>
            <person name="Koestlbacher S."/>
            <person name="Collingro A."/>
            <person name="Sixt B.S."/>
            <person name="Toenshoff E.R."/>
            <person name="Hendrickx F."/>
            <person name="Kostanjsek R."/>
            <person name="Horn M."/>
        </authorList>
    </citation>
    <scope>NUCLEOTIDE SEQUENCE [LARGE SCALE GENOMIC DNA]</scope>
    <source>
        <strain evidence="2">W744xW776</strain>
    </source>
</reference>
<keyword evidence="3" id="KW-1185">Reference proteome</keyword>
<accession>A0ABX8V348</accession>
<dbReference type="SUPFAM" id="SSF55729">
    <property type="entry name" value="Acyl-CoA N-acyltransferases (Nat)"/>
    <property type="match status" value="1"/>
</dbReference>
<evidence type="ECO:0000313" key="2">
    <source>
        <dbReference type="EMBL" id="QYF48922.1"/>
    </source>
</evidence>
<dbReference type="PROSITE" id="PS51186">
    <property type="entry name" value="GNAT"/>
    <property type="match status" value="1"/>
</dbReference>
<protein>
    <submittedName>
        <fullName evidence="2">Acetyltransferase (GNAT) domain</fullName>
    </submittedName>
</protein>
<dbReference type="Proteomes" id="UP000826014">
    <property type="component" value="Chromosome"/>
</dbReference>
<gene>
    <name evidence="2" type="ORF">RHABOEDO_001161</name>
</gene>
<dbReference type="PANTHER" id="PTHR13355">
    <property type="entry name" value="GLUCOSAMINE 6-PHOSPHATE N-ACETYLTRANSFERASE"/>
    <property type="match status" value="1"/>
</dbReference>
<sequence length="151" mass="17442">MKFKWITVDNIEYGLAKMLRWETLHKPLGLAPETEEIPGEINGLHLVVLESKKVVGSVSFSPESEIKGRIYQMVMSEEYRGRGFGRKLLCTLEKGLEKKGIYYVYLYAYKEVEGFYQQMGYQPEGPTIEKIGIPHRLMKKTLQKKEAKYGS</sequence>